<protein>
    <submittedName>
        <fullName evidence="1">60S ribosomal protein L33-B</fullName>
    </submittedName>
</protein>
<proteinExistence type="predicted"/>
<reference evidence="1" key="1">
    <citation type="submission" date="2014-09" db="EMBL/GenBank/DDBJ databases">
        <authorList>
            <person name="Magalhaes I.L.F."/>
            <person name="Oliveira U."/>
            <person name="Santos F.R."/>
            <person name="Vidigal T.H.D.A."/>
            <person name="Brescovit A.D."/>
            <person name="Santos A.J."/>
        </authorList>
    </citation>
    <scope>NUCLEOTIDE SEQUENCE</scope>
    <source>
        <tissue evidence="1">Shoot tissue taken approximately 20 cm above the soil surface</tissue>
    </source>
</reference>
<sequence>MVSCLFCQVEALEKLQLVLPCLPTREAEFSLSYLLLVSASTSVNL</sequence>
<dbReference type="AlphaFoldDB" id="A0A0A9GE81"/>
<accession>A0A0A9GE81</accession>
<organism evidence="1">
    <name type="scientific">Arundo donax</name>
    <name type="common">Giant reed</name>
    <name type="synonym">Donax arundinaceus</name>
    <dbReference type="NCBI Taxonomy" id="35708"/>
    <lineage>
        <taxon>Eukaryota</taxon>
        <taxon>Viridiplantae</taxon>
        <taxon>Streptophyta</taxon>
        <taxon>Embryophyta</taxon>
        <taxon>Tracheophyta</taxon>
        <taxon>Spermatophyta</taxon>
        <taxon>Magnoliopsida</taxon>
        <taxon>Liliopsida</taxon>
        <taxon>Poales</taxon>
        <taxon>Poaceae</taxon>
        <taxon>PACMAD clade</taxon>
        <taxon>Arundinoideae</taxon>
        <taxon>Arundineae</taxon>
        <taxon>Arundo</taxon>
    </lineage>
</organism>
<name>A0A0A9GE81_ARUDO</name>
<keyword evidence="1" id="KW-0689">Ribosomal protein</keyword>
<evidence type="ECO:0000313" key="1">
    <source>
        <dbReference type="EMBL" id="JAE22807.1"/>
    </source>
</evidence>
<dbReference type="GO" id="GO:0005840">
    <property type="term" value="C:ribosome"/>
    <property type="evidence" value="ECO:0007669"/>
    <property type="project" value="UniProtKB-KW"/>
</dbReference>
<reference evidence="1" key="2">
    <citation type="journal article" date="2015" name="Data Brief">
        <title>Shoot transcriptome of the giant reed, Arundo donax.</title>
        <authorList>
            <person name="Barrero R.A."/>
            <person name="Guerrero F.D."/>
            <person name="Moolhuijzen P."/>
            <person name="Goolsby J.A."/>
            <person name="Tidwell J."/>
            <person name="Bellgard S.E."/>
            <person name="Bellgard M.I."/>
        </authorList>
    </citation>
    <scope>NUCLEOTIDE SEQUENCE</scope>
    <source>
        <tissue evidence="1">Shoot tissue taken approximately 20 cm above the soil surface</tissue>
    </source>
</reference>
<keyword evidence="1" id="KW-0687">Ribonucleoprotein</keyword>
<dbReference type="EMBL" id="GBRH01175089">
    <property type="protein sequence ID" value="JAE22807.1"/>
    <property type="molecule type" value="Transcribed_RNA"/>
</dbReference>